<proteinExistence type="predicted"/>
<evidence type="ECO:0000313" key="2">
    <source>
        <dbReference type="Proteomes" id="UP000070539"/>
    </source>
</evidence>
<name>A0A136WFK3_9FIRM</name>
<evidence type="ECO:0008006" key="3">
    <source>
        <dbReference type="Google" id="ProtNLM"/>
    </source>
</evidence>
<dbReference type="InterPro" id="IPR032340">
    <property type="entry name" value="DUF4860"/>
</dbReference>
<reference evidence="1 2" key="1">
    <citation type="submission" date="2016-01" db="EMBL/GenBank/DDBJ databases">
        <title>Genome sequence of Clostridium neopropionicum X4, DSM-3847.</title>
        <authorList>
            <person name="Poehlein A."/>
            <person name="Beck M.H."/>
            <person name="Bengelsdorf F.R."/>
            <person name="Daniel R."/>
            <person name="Duerre P."/>
        </authorList>
    </citation>
    <scope>NUCLEOTIDE SEQUENCE [LARGE SCALE GENOMIC DNA]</scope>
    <source>
        <strain evidence="1 2">DSM-3847</strain>
    </source>
</reference>
<dbReference type="RefSeq" id="WP_066086012.1">
    <property type="nucleotide sequence ID" value="NZ_LRVM01000003.1"/>
</dbReference>
<dbReference type="PROSITE" id="PS51257">
    <property type="entry name" value="PROKAR_LIPOPROTEIN"/>
    <property type="match status" value="1"/>
</dbReference>
<dbReference type="EMBL" id="LRVM01000003">
    <property type="protein sequence ID" value="KXL53237.1"/>
    <property type="molecule type" value="Genomic_DNA"/>
</dbReference>
<keyword evidence="2" id="KW-1185">Reference proteome</keyword>
<dbReference type="Pfam" id="PF16152">
    <property type="entry name" value="DUF4860"/>
    <property type="match status" value="1"/>
</dbReference>
<dbReference type="STRING" id="36847.CLNEO_12080"/>
<gene>
    <name evidence="1" type="ORF">CLNEO_12080</name>
</gene>
<sequence>MKKQTRILETLPNLLLFFLFTACMLATLLAGARVYQRVSAVLDAQYSTTTCINYLSAKVRHYDKQGGIGMGRIGDVDALTLYDVYDGEKFTTYIYSFDGYLMELFCSAAEEFSPEDGQQIMPIDDLEISLNDQMLFFHCGREGREASTVLNLHSKGGEE</sequence>
<protein>
    <recommendedName>
        <fullName evidence="3">DUF4860 domain-containing protein</fullName>
    </recommendedName>
</protein>
<dbReference type="Proteomes" id="UP000070539">
    <property type="component" value="Unassembled WGS sequence"/>
</dbReference>
<organism evidence="1 2">
    <name type="scientific">Anaerotignum neopropionicum</name>
    <dbReference type="NCBI Taxonomy" id="36847"/>
    <lineage>
        <taxon>Bacteria</taxon>
        <taxon>Bacillati</taxon>
        <taxon>Bacillota</taxon>
        <taxon>Clostridia</taxon>
        <taxon>Lachnospirales</taxon>
        <taxon>Anaerotignaceae</taxon>
        <taxon>Anaerotignum</taxon>
    </lineage>
</organism>
<dbReference type="OrthoDB" id="1863061at2"/>
<evidence type="ECO:0000313" key="1">
    <source>
        <dbReference type="EMBL" id="KXL53237.1"/>
    </source>
</evidence>
<accession>A0A136WFK3</accession>
<dbReference type="AlphaFoldDB" id="A0A136WFK3"/>
<comment type="caution">
    <text evidence="1">The sequence shown here is derived from an EMBL/GenBank/DDBJ whole genome shotgun (WGS) entry which is preliminary data.</text>
</comment>